<organism evidence="2 3">
    <name type="scientific">Actinopolymorpha pittospori</name>
    <dbReference type="NCBI Taxonomy" id="648752"/>
    <lineage>
        <taxon>Bacteria</taxon>
        <taxon>Bacillati</taxon>
        <taxon>Actinomycetota</taxon>
        <taxon>Actinomycetes</taxon>
        <taxon>Propionibacteriales</taxon>
        <taxon>Actinopolymorphaceae</taxon>
        <taxon>Actinopolymorpha</taxon>
    </lineage>
</organism>
<gene>
    <name evidence="2" type="ORF">HEB94_003104</name>
</gene>
<evidence type="ECO:0008006" key="4">
    <source>
        <dbReference type="Google" id="ProtNLM"/>
    </source>
</evidence>
<accession>A0A927RIJ4</accession>
<evidence type="ECO:0000256" key="1">
    <source>
        <dbReference type="SAM" id="MobiDB-lite"/>
    </source>
</evidence>
<protein>
    <recommendedName>
        <fullName evidence="4">Terminase small subunit</fullName>
    </recommendedName>
</protein>
<sequence length="146" mass="16500">MARGTMHTQKETRRRRNAPTHDSTSLTRDGEVRGPSLFDLTGREDWSETVIRWFDTWRRAPQAQVFEATDWARLGLLAAIVESYSRKPSAAALSEIRMNEERLGATFVDRMRARMHIEAEDGDDAPVVSLVDARADLAARLRSGSD</sequence>
<keyword evidence="3" id="KW-1185">Reference proteome</keyword>
<reference evidence="2" key="1">
    <citation type="submission" date="2020-10" db="EMBL/GenBank/DDBJ databases">
        <title>Sequencing the genomes of 1000 actinobacteria strains.</title>
        <authorList>
            <person name="Klenk H.-P."/>
        </authorList>
    </citation>
    <scope>NUCLEOTIDE SEQUENCE</scope>
    <source>
        <strain evidence="2">DSM 45354</strain>
    </source>
</reference>
<proteinExistence type="predicted"/>
<dbReference type="InterPro" id="IPR057972">
    <property type="entry name" value="Terminase_7"/>
</dbReference>
<dbReference type="AlphaFoldDB" id="A0A927RIJ4"/>
<dbReference type="Pfam" id="PF25673">
    <property type="entry name" value="Terminase_7"/>
    <property type="match status" value="1"/>
</dbReference>
<comment type="caution">
    <text evidence="2">The sequence shown here is derived from an EMBL/GenBank/DDBJ whole genome shotgun (WGS) entry which is preliminary data.</text>
</comment>
<evidence type="ECO:0000313" key="2">
    <source>
        <dbReference type="EMBL" id="MBE1606256.1"/>
    </source>
</evidence>
<evidence type="ECO:0000313" key="3">
    <source>
        <dbReference type="Proteomes" id="UP000638648"/>
    </source>
</evidence>
<dbReference type="EMBL" id="JADBEM010000001">
    <property type="protein sequence ID" value="MBE1606256.1"/>
    <property type="molecule type" value="Genomic_DNA"/>
</dbReference>
<feature type="region of interest" description="Disordered" evidence="1">
    <location>
        <begin position="1"/>
        <end position="37"/>
    </location>
</feature>
<dbReference type="RefSeq" id="WP_192750417.1">
    <property type="nucleotide sequence ID" value="NZ_BAABJL010000011.1"/>
</dbReference>
<dbReference type="Proteomes" id="UP000638648">
    <property type="component" value="Unassembled WGS sequence"/>
</dbReference>
<name>A0A927RIJ4_9ACTN</name>